<sequence>MHTPSQDLLQKAYENKYIVFIAALRKARKDQQLISKRLIRDVLEQEEGVSGNTESLSKEQADELFQRLHHSGAEKVIALRSVRKALRQKEAQQVFVRLNNFVHVLVGIFSGSNAACQLEAAYCLLELSQSDEASIALACLPATPYLLTFLSGQSPKFTELCLNILGNLAAEKQAVRKQLLAQGVIPCLASCLQSPHVAVVEAAGYALSQLLQGKESSEATVRNVDNGLLMAQGAAAKCSSLLLELGGVVLKDPATPQGLHLLISPLLRCLGNLSASHGQECRAYLKDGRILVALCAFVWHFFQQYSFVARESLWVLNNLTAEDAELCSTCIHLNLISVLIYYLPFAKGINVMVLRLLCNIAEKGPEYCKKMNQQEVLQAVCATLIMADPEVVQLSLEFLWMIVSSSRQVSSPLINKEGVSALETLQYNKDKEIRVRAAYILDHIFKPGCVHSSEKQSLDETSAHRKVNTSSRIQQQHCSGTKSPNLHIFGRKPEHSVEYKQEIPAT</sequence>
<reference evidence="2 3" key="1">
    <citation type="journal article" date="2021" name="Cell">
        <title>Tracing the genetic footprints of vertebrate landing in non-teleost ray-finned fishes.</title>
        <authorList>
            <person name="Bi X."/>
            <person name="Wang K."/>
            <person name="Yang L."/>
            <person name="Pan H."/>
            <person name="Jiang H."/>
            <person name="Wei Q."/>
            <person name="Fang M."/>
            <person name="Yu H."/>
            <person name="Zhu C."/>
            <person name="Cai Y."/>
            <person name="He Y."/>
            <person name="Gan X."/>
            <person name="Zeng H."/>
            <person name="Yu D."/>
            <person name="Zhu Y."/>
            <person name="Jiang H."/>
            <person name="Qiu Q."/>
            <person name="Yang H."/>
            <person name="Zhang Y.E."/>
            <person name="Wang W."/>
            <person name="Zhu M."/>
            <person name="He S."/>
            <person name="Zhang G."/>
        </authorList>
    </citation>
    <scope>NUCLEOTIDE SEQUENCE [LARGE SCALE GENOMIC DNA]</scope>
    <source>
        <strain evidence="2">Bchr_013</strain>
    </source>
</reference>
<dbReference type="SMART" id="SM00185">
    <property type="entry name" value="ARM"/>
    <property type="match status" value="6"/>
</dbReference>
<comment type="caution">
    <text evidence="2">The sequence shown here is derived from an EMBL/GenBank/DDBJ whole genome shotgun (WGS) entry which is preliminary data.</text>
</comment>
<feature type="compositionally biased region" description="Polar residues" evidence="1">
    <location>
        <begin position="468"/>
        <end position="484"/>
    </location>
</feature>
<evidence type="ECO:0000313" key="3">
    <source>
        <dbReference type="Proteomes" id="UP000886611"/>
    </source>
</evidence>
<gene>
    <name evidence="2" type="primary">Tmco6</name>
    <name evidence="2" type="ORF">GTO96_0006965</name>
</gene>
<dbReference type="InterPro" id="IPR011989">
    <property type="entry name" value="ARM-like"/>
</dbReference>
<feature type="region of interest" description="Disordered" evidence="1">
    <location>
        <begin position="456"/>
        <end position="489"/>
    </location>
</feature>
<evidence type="ECO:0000313" key="2">
    <source>
        <dbReference type="EMBL" id="KAG2456121.1"/>
    </source>
</evidence>
<dbReference type="EMBL" id="JAATIS010009265">
    <property type="protein sequence ID" value="KAG2456121.1"/>
    <property type="molecule type" value="Genomic_DNA"/>
</dbReference>
<evidence type="ECO:0000256" key="1">
    <source>
        <dbReference type="SAM" id="MobiDB-lite"/>
    </source>
</evidence>
<accession>A0A8X8BJ60</accession>
<feature type="non-terminal residue" evidence="2">
    <location>
        <position position="1"/>
    </location>
</feature>
<dbReference type="Gene3D" id="1.25.10.10">
    <property type="entry name" value="Leucine-rich Repeat Variant"/>
    <property type="match status" value="2"/>
</dbReference>
<dbReference type="Proteomes" id="UP000886611">
    <property type="component" value="Unassembled WGS sequence"/>
</dbReference>
<dbReference type="InterPro" id="IPR016024">
    <property type="entry name" value="ARM-type_fold"/>
</dbReference>
<proteinExistence type="predicted"/>
<protein>
    <submittedName>
        <fullName evidence="2">TMCO6 protein</fullName>
    </submittedName>
</protein>
<feature type="non-terminal residue" evidence="2">
    <location>
        <position position="506"/>
    </location>
</feature>
<dbReference type="InterPro" id="IPR000225">
    <property type="entry name" value="Armadillo"/>
</dbReference>
<dbReference type="PANTHER" id="PTHR16356:SF1">
    <property type="entry name" value="TRANSMEMBRANE AND COILED-COIL DOMAIN-CONTAINING PROTEIN 6"/>
    <property type="match status" value="1"/>
</dbReference>
<dbReference type="AlphaFoldDB" id="A0A8X8BJ60"/>
<keyword evidence="3" id="KW-1185">Reference proteome</keyword>
<dbReference type="PANTHER" id="PTHR16356">
    <property type="entry name" value="TRANSMEMBRANE AND COILED-COIL DOMAIN-CONTAINING PROTEIN 6 TMCO6"/>
    <property type="match status" value="1"/>
</dbReference>
<organism evidence="2 3">
    <name type="scientific">Polypterus senegalus</name>
    <name type="common">Senegal bichir</name>
    <dbReference type="NCBI Taxonomy" id="55291"/>
    <lineage>
        <taxon>Eukaryota</taxon>
        <taxon>Metazoa</taxon>
        <taxon>Chordata</taxon>
        <taxon>Craniata</taxon>
        <taxon>Vertebrata</taxon>
        <taxon>Euteleostomi</taxon>
        <taxon>Actinopterygii</taxon>
        <taxon>Polypteriformes</taxon>
        <taxon>Polypteridae</taxon>
        <taxon>Polypterus</taxon>
    </lineage>
</organism>
<dbReference type="SUPFAM" id="SSF48371">
    <property type="entry name" value="ARM repeat"/>
    <property type="match status" value="1"/>
</dbReference>
<name>A0A8X8BJ60_POLSE</name>